<evidence type="ECO:0000256" key="1">
    <source>
        <dbReference type="ARBA" id="ARBA00004141"/>
    </source>
</evidence>
<evidence type="ECO:0000256" key="6">
    <source>
        <dbReference type="ARBA" id="ARBA00023065"/>
    </source>
</evidence>
<keyword evidence="8" id="KW-0175">Coiled coil</keyword>
<dbReference type="Pfam" id="PF01496">
    <property type="entry name" value="V_ATPase_I"/>
    <property type="match status" value="2"/>
</dbReference>
<feature type="transmembrane region" description="Helical" evidence="9">
    <location>
        <begin position="550"/>
        <end position="574"/>
    </location>
</feature>
<dbReference type="Proteomes" id="UP001209229">
    <property type="component" value="Unassembled WGS sequence"/>
</dbReference>
<feature type="transmembrane region" description="Helical" evidence="9">
    <location>
        <begin position="408"/>
        <end position="426"/>
    </location>
</feature>
<evidence type="ECO:0000256" key="9">
    <source>
        <dbReference type="SAM" id="Phobius"/>
    </source>
</evidence>
<feature type="transmembrane region" description="Helical" evidence="9">
    <location>
        <begin position="359"/>
        <end position="381"/>
    </location>
</feature>
<dbReference type="PANTHER" id="PTHR11629:SF63">
    <property type="entry name" value="V-TYPE PROTON ATPASE SUBUNIT A"/>
    <property type="match status" value="1"/>
</dbReference>
<feature type="transmembrane region" description="Helical" evidence="9">
    <location>
        <begin position="438"/>
        <end position="459"/>
    </location>
</feature>
<keyword evidence="7 9" id="KW-0472">Membrane</keyword>
<keyword evidence="3" id="KW-0813">Transport</keyword>
<evidence type="ECO:0000256" key="7">
    <source>
        <dbReference type="ARBA" id="ARBA00023136"/>
    </source>
</evidence>
<dbReference type="EMBL" id="JAPDPJ010000013">
    <property type="protein sequence ID" value="MCW3786383.1"/>
    <property type="molecule type" value="Genomic_DNA"/>
</dbReference>
<keyword evidence="11" id="KW-1185">Reference proteome</keyword>
<keyword evidence="6" id="KW-0406">Ion transport</keyword>
<reference evidence="10" key="1">
    <citation type="submission" date="2022-10" db="EMBL/GenBank/DDBJ databases">
        <authorList>
            <person name="Yu W.X."/>
        </authorList>
    </citation>
    <scope>NUCLEOTIDE SEQUENCE</scope>
    <source>
        <strain evidence="10">AAT</strain>
    </source>
</reference>
<feature type="transmembrane region" description="Helical" evidence="9">
    <location>
        <begin position="471"/>
        <end position="488"/>
    </location>
</feature>
<protein>
    <submittedName>
        <fullName evidence="10">V-type ATP synthase subunit I</fullName>
    </submittedName>
</protein>
<keyword evidence="5 9" id="KW-1133">Transmembrane helix</keyword>
<evidence type="ECO:0000256" key="2">
    <source>
        <dbReference type="ARBA" id="ARBA00009904"/>
    </source>
</evidence>
<dbReference type="AlphaFoldDB" id="A0AAE3M3H8"/>
<dbReference type="RefSeq" id="WP_301189947.1">
    <property type="nucleotide sequence ID" value="NZ_JAPDPJ010000013.1"/>
</dbReference>
<comment type="subcellular location">
    <subcellularLocation>
        <location evidence="1">Membrane</location>
        <topology evidence="1">Multi-pass membrane protein</topology>
    </subcellularLocation>
</comment>
<comment type="similarity">
    <text evidence="2">Belongs to the V-ATPase 116 kDa subunit family.</text>
</comment>
<dbReference type="InterPro" id="IPR002490">
    <property type="entry name" value="V-ATPase_116kDa_su"/>
</dbReference>
<organism evidence="10 11">
    <name type="scientific">Plebeiibacterium sediminum</name>
    <dbReference type="NCBI Taxonomy" id="2992112"/>
    <lineage>
        <taxon>Bacteria</taxon>
        <taxon>Pseudomonadati</taxon>
        <taxon>Bacteroidota</taxon>
        <taxon>Bacteroidia</taxon>
        <taxon>Marinilabiliales</taxon>
        <taxon>Marinilabiliaceae</taxon>
        <taxon>Plebeiibacterium</taxon>
    </lineage>
</organism>
<dbReference type="GO" id="GO:0046961">
    <property type="term" value="F:proton-transporting ATPase activity, rotational mechanism"/>
    <property type="evidence" value="ECO:0007669"/>
    <property type="project" value="InterPro"/>
</dbReference>
<keyword evidence="4 9" id="KW-0812">Transmembrane</keyword>
<feature type="transmembrane region" description="Helical" evidence="9">
    <location>
        <begin position="522"/>
        <end position="544"/>
    </location>
</feature>
<evidence type="ECO:0000313" key="11">
    <source>
        <dbReference type="Proteomes" id="UP001209229"/>
    </source>
</evidence>
<feature type="transmembrane region" description="Helical" evidence="9">
    <location>
        <begin position="322"/>
        <end position="347"/>
    </location>
</feature>
<dbReference type="GO" id="GO:0016471">
    <property type="term" value="C:vacuolar proton-transporting V-type ATPase complex"/>
    <property type="evidence" value="ECO:0007669"/>
    <property type="project" value="TreeGrafter"/>
</dbReference>
<dbReference type="GO" id="GO:0033179">
    <property type="term" value="C:proton-transporting V-type ATPase, V0 domain"/>
    <property type="evidence" value="ECO:0007669"/>
    <property type="project" value="InterPro"/>
</dbReference>
<comment type="caution">
    <text evidence="10">The sequence shown here is derived from an EMBL/GenBank/DDBJ whole genome shotgun (WGS) entry which is preliminary data.</text>
</comment>
<evidence type="ECO:0000256" key="8">
    <source>
        <dbReference type="SAM" id="Coils"/>
    </source>
</evidence>
<evidence type="ECO:0000256" key="4">
    <source>
        <dbReference type="ARBA" id="ARBA00022692"/>
    </source>
</evidence>
<gene>
    <name evidence="10" type="ORF">OM075_07885</name>
</gene>
<dbReference type="GO" id="GO:0007035">
    <property type="term" value="P:vacuolar acidification"/>
    <property type="evidence" value="ECO:0007669"/>
    <property type="project" value="TreeGrafter"/>
</dbReference>
<sequence>MIVPMFKYSFLVHHLDYNSFLEDLKKLGVVHIIQKKEEPSIEILDAYRRVNEVEKTMKTLSTFRDENAYDEVQIPQSGNEIMEAVASVQTNIEHYNQQISILNKELNQLLPWGNFSWSKIEQLENEAGVQMYFFYVSTKKFQDEWEAAYNLTKISEDKGYTYFVLVLENDQTIPDIDAEEVKLPKQSIGEIQGQLKELTEQLEQEKATLHAYANKGSLVLENYSLELKDALASSEAVHHTSDELEGQVKLMEGWAPKDRLAELDAYLENASVYYLKSEANHADKPPVQLKNNRFNRLFETISNLYALPSYNELDLTPFLAPFYLLFFGFCFSDAGYGLLFVLVATIVKAKQKEANPILSLIQLLGASTMFFGILGGTFFGIELYKTNLPVYRDLAKSMEASGITVQDIMFKSSLILGLIQMLFGMFLRAAKEIKQAGFIHAVSTLGWAFLIIASAVNYLVADKMNVEFMNIPYMIIGGICLIGIFFMNTPGKSLLLNFGSGLWDTYNTVVGGVGDLLSYVRLFALGLASAILGLVFNDLALKLINPEAGIVMQIVGFVLMLVILVVGHAINIFMSGLGSMVHPLRLTFVEFYKNAGFEGGGKAYNPFKKQVN</sequence>
<dbReference type="GO" id="GO:0051117">
    <property type="term" value="F:ATPase binding"/>
    <property type="evidence" value="ECO:0007669"/>
    <property type="project" value="TreeGrafter"/>
</dbReference>
<feature type="coiled-coil region" evidence="8">
    <location>
        <begin position="188"/>
        <end position="215"/>
    </location>
</feature>
<dbReference type="PANTHER" id="PTHR11629">
    <property type="entry name" value="VACUOLAR PROTON ATPASES"/>
    <property type="match status" value="1"/>
</dbReference>
<name>A0AAE3M3H8_9BACT</name>
<evidence type="ECO:0000313" key="10">
    <source>
        <dbReference type="EMBL" id="MCW3786383.1"/>
    </source>
</evidence>
<evidence type="ECO:0000256" key="5">
    <source>
        <dbReference type="ARBA" id="ARBA00022989"/>
    </source>
</evidence>
<accession>A0AAE3M3H8</accession>
<proteinExistence type="inferred from homology"/>
<evidence type="ECO:0000256" key="3">
    <source>
        <dbReference type="ARBA" id="ARBA00022448"/>
    </source>
</evidence>